<dbReference type="SUPFAM" id="SSF50156">
    <property type="entry name" value="PDZ domain-like"/>
    <property type="match status" value="1"/>
</dbReference>
<feature type="compositionally biased region" description="Polar residues" evidence="1">
    <location>
        <begin position="436"/>
        <end position="449"/>
    </location>
</feature>
<name>A0A918F668_9DEIO</name>
<reference evidence="4" key="1">
    <citation type="journal article" date="2014" name="Int. J. Syst. Evol. Microbiol.">
        <title>Complete genome sequence of Corynebacterium casei LMG S-19264T (=DSM 44701T), isolated from a smear-ripened cheese.</title>
        <authorList>
            <consortium name="US DOE Joint Genome Institute (JGI-PGF)"/>
            <person name="Walter F."/>
            <person name="Albersmeier A."/>
            <person name="Kalinowski J."/>
            <person name="Ruckert C."/>
        </authorList>
    </citation>
    <scope>NUCLEOTIDE SEQUENCE</scope>
    <source>
        <strain evidence="4">JCM 31311</strain>
    </source>
</reference>
<dbReference type="SMART" id="SM00228">
    <property type="entry name" value="PDZ"/>
    <property type="match status" value="1"/>
</dbReference>
<dbReference type="AlphaFoldDB" id="A0A918F668"/>
<dbReference type="InterPro" id="IPR005151">
    <property type="entry name" value="Tail-specific_protease"/>
</dbReference>
<dbReference type="PROSITE" id="PS50106">
    <property type="entry name" value="PDZ"/>
    <property type="match status" value="1"/>
</dbReference>
<feature type="region of interest" description="Disordered" evidence="1">
    <location>
        <begin position="436"/>
        <end position="459"/>
    </location>
</feature>
<dbReference type="GO" id="GO:0004175">
    <property type="term" value="F:endopeptidase activity"/>
    <property type="evidence" value="ECO:0007669"/>
    <property type="project" value="TreeGrafter"/>
</dbReference>
<dbReference type="InterPro" id="IPR029045">
    <property type="entry name" value="ClpP/crotonase-like_dom_sf"/>
</dbReference>
<keyword evidence="4" id="KW-0645">Protease</keyword>
<dbReference type="Gene3D" id="3.90.226.10">
    <property type="entry name" value="2-enoyl-CoA Hydratase, Chain A, domain 1"/>
    <property type="match status" value="1"/>
</dbReference>
<sequence length="459" mass="48465">MRLQLHLVAWAALSALTPLVASASPVLAEDSGQNHAQHNTVHTESPSSTVPTDTQSPAQRLYAQVNDLLLNEYGGLSSIDRTQLIKDYQAKLDAACQSSADTCARETAYPVIEAEIDALGDEHSFFERPSDYSDFLASARGGSRLQFGVRLAQLDGEARVVLDVLAGSAAAEAGLARGDVLKTINGASYTYDALTKARTDGTPTVLGVQRGDTQLSVNITSRETTTRDLPTLRRVGSVDVIRIPTFLAGGGVADRVHELVAQAIRERATGVVVDLRGNTGGNLFECDEAASAFVPNFSRLSRSPDGNGRTVVSMGTRLEDGQVSGAVRVPAFWTGPVSVVVDKSSASCSEFFAYEVQYAKRGPIVGEVTAGVANTATQVFPLGDAALQLTVLNYLKPDGTPYPVRVTPDVAGQDDIQKLVQGQDVLLDDAIQALQTAPTSASPNANQGGNMPDNAGSRH</sequence>
<feature type="signal peptide" evidence="2">
    <location>
        <begin position="1"/>
        <end position="23"/>
    </location>
</feature>
<feature type="domain" description="PDZ" evidence="3">
    <location>
        <begin position="132"/>
        <end position="212"/>
    </location>
</feature>
<proteinExistence type="predicted"/>
<dbReference type="SUPFAM" id="SSF52096">
    <property type="entry name" value="ClpP/crotonase"/>
    <property type="match status" value="1"/>
</dbReference>
<evidence type="ECO:0000313" key="5">
    <source>
        <dbReference type="Proteomes" id="UP000603865"/>
    </source>
</evidence>
<dbReference type="PANTHER" id="PTHR32060">
    <property type="entry name" value="TAIL-SPECIFIC PROTEASE"/>
    <property type="match status" value="1"/>
</dbReference>
<feature type="region of interest" description="Disordered" evidence="1">
    <location>
        <begin position="30"/>
        <end position="55"/>
    </location>
</feature>
<gene>
    <name evidence="4" type="ORF">GCM10008957_17460</name>
</gene>
<dbReference type="PANTHER" id="PTHR32060:SF30">
    <property type="entry name" value="CARBOXY-TERMINAL PROCESSING PROTEASE CTPA"/>
    <property type="match status" value="1"/>
</dbReference>
<dbReference type="InterPro" id="IPR001478">
    <property type="entry name" value="PDZ"/>
</dbReference>
<reference evidence="4" key="2">
    <citation type="submission" date="2020-09" db="EMBL/GenBank/DDBJ databases">
        <authorList>
            <person name="Sun Q."/>
            <person name="Ohkuma M."/>
        </authorList>
    </citation>
    <scope>NUCLEOTIDE SEQUENCE</scope>
    <source>
        <strain evidence="4">JCM 31311</strain>
    </source>
</reference>
<evidence type="ECO:0000256" key="2">
    <source>
        <dbReference type="SAM" id="SignalP"/>
    </source>
</evidence>
<dbReference type="Gene3D" id="2.30.42.10">
    <property type="match status" value="1"/>
</dbReference>
<dbReference type="GO" id="GO:0030288">
    <property type="term" value="C:outer membrane-bounded periplasmic space"/>
    <property type="evidence" value="ECO:0007669"/>
    <property type="project" value="TreeGrafter"/>
</dbReference>
<dbReference type="GO" id="GO:0007165">
    <property type="term" value="P:signal transduction"/>
    <property type="evidence" value="ECO:0007669"/>
    <property type="project" value="TreeGrafter"/>
</dbReference>
<organism evidence="4 5">
    <name type="scientific">Deinococcus ruber</name>
    <dbReference type="NCBI Taxonomy" id="1848197"/>
    <lineage>
        <taxon>Bacteria</taxon>
        <taxon>Thermotogati</taxon>
        <taxon>Deinococcota</taxon>
        <taxon>Deinococci</taxon>
        <taxon>Deinococcales</taxon>
        <taxon>Deinococcaceae</taxon>
        <taxon>Deinococcus</taxon>
    </lineage>
</organism>
<accession>A0A918F668</accession>
<keyword evidence="2" id="KW-0732">Signal</keyword>
<dbReference type="GO" id="GO:0008236">
    <property type="term" value="F:serine-type peptidase activity"/>
    <property type="evidence" value="ECO:0007669"/>
    <property type="project" value="InterPro"/>
</dbReference>
<feature type="compositionally biased region" description="Polar residues" evidence="1">
    <location>
        <begin position="31"/>
        <end position="55"/>
    </location>
</feature>
<evidence type="ECO:0000256" key="1">
    <source>
        <dbReference type="SAM" id="MobiDB-lite"/>
    </source>
</evidence>
<dbReference type="EMBL" id="BMQL01000007">
    <property type="protein sequence ID" value="GGR05065.1"/>
    <property type="molecule type" value="Genomic_DNA"/>
</dbReference>
<comment type="caution">
    <text evidence="4">The sequence shown here is derived from an EMBL/GenBank/DDBJ whole genome shotgun (WGS) entry which is preliminary data.</text>
</comment>
<evidence type="ECO:0000259" key="3">
    <source>
        <dbReference type="PROSITE" id="PS50106"/>
    </source>
</evidence>
<protein>
    <submittedName>
        <fullName evidence="4">Protease</fullName>
    </submittedName>
</protein>
<evidence type="ECO:0000313" key="4">
    <source>
        <dbReference type="EMBL" id="GGR05065.1"/>
    </source>
</evidence>
<keyword evidence="5" id="KW-1185">Reference proteome</keyword>
<dbReference type="InterPro" id="IPR036034">
    <property type="entry name" value="PDZ_sf"/>
</dbReference>
<keyword evidence="4" id="KW-0378">Hydrolase</keyword>
<dbReference type="Pfam" id="PF03572">
    <property type="entry name" value="Peptidase_S41"/>
    <property type="match status" value="1"/>
</dbReference>
<feature type="chain" id="PRO_5036742376" evidence="2">
    <location>
        <begin position="24"/>
        <end position="459"/>
    </location>
</feature>
<dbReference type="SMART" id="SM00245">
    <property type="entry name" value="TSPc"/>
    <property type="match status" value="1"/>
</dbReference>
<dbReference type="Proteomes" id="UP000603865">
    <property type="component" value="Unassembled WGS sequence"/>
</dbReference>
<dbReference type="GO" id="GO:0006508">
    <property type="term" value="P:proteolysis"/>
    <property type="evidence" value="ECO:0007669"/>
    <property type="project" value="UniProtKB-KW"/>
</dbReference>
<dbReference type="CDD" id="cd06567">
    <property type="entry name" value="Peptidase_S41"/>
    <property type="match status" value="1"/>
</dbReference>